<dbReference type="HOGENOM" id="CLU_070025_2_2_9"/>
<dbReference type="STRING" id="759851.SAMN04244570_1229"/>
<proteinExistence type="predicted"/>
<dbReference type="Proteomes" id="UP000005316">
    <property type="component" value="Unassembled WGS sequence"/>
</dbReference>
<evidence type="ECO:0000313" key="3">
    <source>
        <dbReference type="Proteomes" id="UP000005316"/>
    </source>
</evidence>
<organism evidence="2 3">
    <name type="scientific">Sporosarcina newyorkensis 2681</name>
    <dbReference type="NCBI Taxonomy" id="1027292"/>
    <lineage>
        <taxon>Bacteria</taxon>
        <taxon>Bacillati</taxon>
        <taxon>Bacillota</taxon>
        <taxon>Bacilli</taxon>
        <taxon>Bacillales</taxon>
        <taxon>Caryophanaceae</taxon>
        <taxon>Sporosarcina</taxon>
    </lineage>
</organism>
<dbReference type="InterPro" id="IPR029032">
    <property type="entry name" value="AhpD-like"/>
</dbReference>
<name>F9DW42_9BACL</name>
<evidence type="ECO:0000259" key="1">
    <source>
        <dbReference type="Pfam" id="PF02627"/>
    </source>
</evidence>
<comment type="caution">
    <text evidence="2">The sequence shown here is derived from an EMBL/GenBank/DDBJ whole genome shotgun (WGS) entry which is preliminary data.</text>
</comment>
<dbReference type="GO" id="GO:0051920">
    <property type="term" value="F:peroxiredoxin activity"/>
    <property type="evidence" value="ECO:0007669"/>
    <property type="project" value="InterPro"/>
</dbReference>
<dbReference type="InterPro" id="IPR052512">
    <property type="entry name" value="4CMD/NDH-1_regulator"/>
</dbReference>
<dbReference type="eggNOG" id="COG0599">
    <property type="taxonomic scope" value="Bacteria"/>
</dbReference>
<gene>
    <name evidence="2" type="ORF">HMPREF9372_3023</name>
</gene>
<dbReference type="Gene3D" id="1.20.1290.10">
    <property type="entry name" value="AhpD-like"/>
    <property type="match status" value="1"/>
</dbReference>
<dbReference type="AlphaFoldDB" id="F9DW42"/>
<dbReference type="GO" id="GO:0047575">
    <property type="term" value="F:4-carboxymuconolactone decarboxylase activity"/>
    <property type="evidence" value="ECO:0007669"/>
    <property type="project" value="UniProtKB-EC"/>
</dbReference>
<dbReference type="EC" id="4.1.1.44" evidence="2"/>
<reference evidence="2 3" key="1">
    <citation type="submission" date="2011-04" db="EMBL/GenBank/DDBJ databases">
        <authorList>
            <person name="Muzny D."/>
            <person name="Qin X."/>
            <person name="Deng J."/>
            <person name="Jiang H."/>
            <person name="Liu Y."/>
            <person name="Qu J."/>
            <person name="Song X.-Z."/>
            <person name="Zhang L."/>
            <person name="Thornton R."/>
            <person name="Coyle M."/>
            <person name="Francisco L."/>
            <person name="Jackson L."/>
            <person name="Javaid M."/>
            <person name="Korchina V."/>
            <person name="Kovar C."/>
            <person name="Mata R."/>
            <person name="Mathew T."/>
            <person name="Ngo R."/>
            <person name="Nguyen L."/>
            <person name="Nguyen N."/>
            <person name="Okwuonu G."/>
            <person name="Ongeri F."/>
            <person name="Pham C."/>
            <person name="Simmons D."/>
            <person name="Wilczek-Boney K."/>
            <person name="Hale W."/>
            <person name="Jakkamsetti A."/>
            <person name="Pham P."/>
            <person name="Ruth R."/>
            <person name="San Lucas F."/>
            <person name="Warren J."/>
            <person name="Zhang J."/>
            <person name="Zhao Z."/>
            <person name="Zhou C."/>
            <person name="Zhu D."/>
            <person name="Lee S."/>
            <person name="Bess C."/>
            <person name="Blankenburg K."/>
            <person name="Forbes L."/>
            <person name="Fu Q."/>
            <person name="Gubbala S."/>
            <person name="Hirani K."/>
            <person name="Jayaseelan J.C."/>
            <person name="Lara F."/>
            <person name="Munidasa M."/>
            <person name="Palculict T."/>
            <person name="Patil S."/>
            <person name="Pu L.-L."/>
            <person name="Saada N."/>
            <person name="Tang L."/>
            <person name="Weissenberger G."/>
            <person name="Zhu Y."/>
            <person name="Hemphill L."/>
            <person name="Shang Y."/>
            <person name="Youmans B."/>
            <person name="Ayvaz T."/>
            <person name="Ross M."/>
            <person name="Santibanez J."/>
            <person name="Aqrawi P."/>
            <person name="Gross S."/>
            <person name="Joshi V."/>
            <person name="Fowler G."/>
            <person name="Nazareth L."/>
            <person name="Reid J."/>
            <person name="Worley K."/>
            <person name="Petrosino J."/>
            <person name="Highlander S."/>
            <person name="Gibbs R."/>
        </authorList>
    </citation>
    <scope>NUCLEOTIDE SEQUENCE [LARGE SCALE GENOMIC DNA]</scope>
    <source>
        <strain evidence="2 3">2681</strain>
    </source>
</reference>
<dbReference type="InterPro" id="IPR003779">
    <property type="entry name" value="CMD-like"/>
</dbReference>
<sequence>MLYLLYNLLRKDNRKRMGNIMATDRLEQGLRKIKEYVSEEESERMMTSDTLKELAPDLRKYIVEFGYGDIYSRPGLDSKQRQLVTLASLVTQGTEPQIKTHVKRALTVGLTKTEIVECMMQLIPYVGFPRVQNALTAAKELLENE</sequence>
<keyword evidence="2" id="KW-0456">Lyase</keyword>
<accession>F9DW42</accession>
<feature type="domain" description="Carboxymuconolactone decarboxylase-like" evidence="1">
    <location>
        <begin position="56"/>
        <end position="140"/>
    </location>
</feature>
<protein>
    <submittedName>
        <fullName evidence="2">Putative 4-carboxymuconolactone decarboxylase</fullName>
        <ecNumber evidence="2">4.1.1.44</ecNumber>
    </submittedName>
</protein>
<dbReference type="PANTHER" id="PTHR33570:SF2">
    <property type="entry name" value="CARBOXYMUCONOLACTONE DECARBOXYLASE-LIKE DOMAIN-CONTAINING PROTEIN"/>
    <property type="match status" value="1"/>
</dbReference>
<dbReference type="Pfam" id="PF02627">
    <property type="entry name" value="CMD"/>
    <property type="match status" value="1"/>
</dbReference>
<dbReference type="SUPFAM" id="SSF69118">
    <property type="entry name" value="AhpD-like"/>
    <property type="match status" value="1"/>
</dbReference>
<evidence type="ECO:0000313" key="2">
    <source>
        <dbReference type="EMBL" id="EGQ22331.1"/>
    </source>
</evidence>
<dbReference type="PANTHER" id="PTHR33570">
    <property type="entry name" value="4-CARBOXYMUCONOLACTONE DECARBOXYLASE FAMILY PROTEIN"/>
    <property type="match status" value="1"/>
</dbReference>
<dbReference type="EMBL" id="AFPZ01000096">
    <property type="protein sequence ID" value="EGQ22331.1"/>
    <property type="molecule type" value="Genomic_DNA"/>
</dbReference>